<dbReference type="InterPro" id="IPR007345">
    <property type="entry name" value="Polysacch_pyruvyl_Trfase"/>
</dbReference>
<dbReference type="HOGENOM" id="CLU_039510_0_1_0"/>
<dbReference type="EMBL" id="CP001251">
    <property type="protein sequence ID" value="ACK42682.1"/>
    <property type="molecule type" value="Genomic_DNA"/>
</dbReference>
<keyword evidence="2" id="KW-0808">Transferase</keyword>
<dbReference type="PANTHER" id="PTHR36836:SF1">
    <property type="entry name" value="COLANIC ACID BIOSYNTHESIS PROTEIN WCAK"/>
    <property type="match status" value="1"/>
</dbReference>
<dbReference type="NCBIfam" id="TIGR03609">
    <property type="entry name" value="S_layer_CsaB"/>
    <property type="match status" value="1"/>
</dbReference>
<proteinExistence type="predicted"/>
<name>B8E0U5_DICTD</name>
<organism evidence="2 3">
    <name type="scientific">Dictyoglomus turgidum (strain DSM 6724 / Z-1310)</name>
    <dbReference type="NCBI Taxonomy" id="515635"/>
    <lineage>
        <taxon>Bacteria</taxon>
        <taxon>Pseudomonadati</taxon>
        <taxon>Dictyoglomota</taxon>
        <taxon>Dictyoglomia</taxon>
        <taxon>Dictyoglomales</taxon>
        <taxon>Dictyoglomaceae</taxon>
        <taxon>Dictyoglomus</taxon>
    </lineage>
</organism>
<feature type="domain" description="Polysaccharide pyruvyl transferase" evidence="1">
    <location>
        <begin position="14"/>
        <end position="274"/>
    </location>
</feature>
<evidence type="ECO:0000313" key="3">
    <source>
        <dbReference type="Proteomes" id="UP000007719"/>
    </source>
</evidence>
<keyword evidence="3" id="KW-1185">Reference proteome</keyword>
<dbReference type="SUPFAM" id="SSF53756">
    <property type="entry name" value="UDP-Glycosyltransferase/glycogen phosphorylase"/>
    <property type="match status" value="1"/>
</dbReference>
<dbReference type="EnsemblBacteria" id="ACK42682">
    <property type="protein sequence ID" value="ACK42682"/>
    <property type="gene ID" value="Dtur_1408"/>
</dbReference>
<gene>
    <name evidence="2" type="ordered locus">Dtur_1408</name>
</gene>
<protein>
    <submittedName>
        <fullName evidence="2">Polysaccharide pyruvyl transferase</fullName>
    </submittedName>
</protein>
<reference evidence="3" key="1">
    <citation type="journal article" date="2016" name="Front. Microbiol.">
        <title>The complete genome sequence of hyperthermophile Dictyoglomus turgidum DSM 6724 reveals a specialized carbohydrate fermentor.</title>
        <authorList>
            <person name="Brumm P.J."/>
            <person name="Gowda K."/>
            <person name="Robb F.T."/>
            <person name="Mead D.A."/>
        </authorList>
    </citation>
    <scope>NUCLEOTIDE SEQUENCE [LARGE SCALE GENOMIC DNA]</scope>
    <source>
        <strain evidence="3">DSM 6724 / Z-1310</strain>
    </source>
</reference>
<dbReference type="AlphaFoldDB" id="B8E0U5"/>
<evidence type="ECO:0000259" key="1">
    <source>
        <dbReference type="Pfam" id="PF04230"/>
    </source>
</evidence>
<dbReference type="InterPro" id="IPR019896">
    <property type="entry name" value="Polysacch_pyruvyl_Trfase_CsaB"/>
</dbReference>
<dbReference type="Proteomes" id="UP000007719">
    <property type="component" value="Chromosome"/>
</dbReference>
<dbReference type="OrthoDB" id="3199616at2"/>
<dbReference type="eggNOG" id="COG2327">
    <property type="taxonomic scope" value="Bacteria"/>
</dbReference>
<dbReference type="InParanoid" id="B8E0U5"/>
<dbReference type="PANTHER" id="PTHR36836">
    <property type="entry name" value="COLANIC ACID BIOSYNTHESIS PROTEIN WCAK"/>
    <property type="match status" value="1"/>
</dbReference>
<sequence>MLKLLFFGYYGEGNLGDDLLLKSLITVFGDKYNLGVLTNRSDRKQQQKGIREFYKFSTDVFKGVRWADVVVGGGGGIFQDKTSSRSFYYYIFVLFLSLLFGKRVYLLGQSFSPLESKINEVFLRVFLNRIEKIYVRDSFSKEYLVKLGVKPEKIVLSADLVFLLDFPFELKNNSRAVGISLREWRGFKFEEFNPILENLIQKYGEFYFFSFQDKDSQIYELIENDFKSKIRLINPTDLEFLSYFSSCRLFIGMRLHSCILSVLLGIPFIAISYDEKVEAFCYEIDWKFVIKDFSQDKILCYVNEIEEDYQYYRNYLLSKRESLRKKIREDILDFEREICRL</sequence>
<evidence type="ECO:0000313" key="2">
    <source>
        <dbReference type="EMBL" id="ACK42682.1"/>
    </source>
</evidence>
<accession>B8E0U5</accession>
<dbReference type="Pfam" id="PF04230">
    <property type="entry name" value="PS_pyruv_trans"/>
    <property type="match status" value="1"/>
</dbReference>
<dbReference type="STRING" id="515635.Dtur_1408"/>
<dbReference type="RefSeq" id="WP_012583760.1">
    <property type="nucleotide sequence ID" value="NC_011661.1"/>
</dbReference>
<dbReference type="KEGG" id="dtu:Dtur_1408"/>
<dbReference type="GO" id="GO:0016740">
    <property type="term" value="F:transferase activity"/>
    <property type="evidence" value="ECO:0007669"/>
    <property type="project" value="UniProtKB-KW"/>
</dbReference>